<evidence type="ECO:0000313" key="3">
    <source>
        <dbReference type="Proteomes" id="UP000006552"/>
    </source>
</evidence>
<dbReference type="AlphaFoldDB" id="Q5P8Q9"/>
<gene>
    <name evidence="2" type="ORF">ebA341</name>
</gene>
<dbReference type="Proteomes" id="UP000006552">
    <property type="component" value="Chromosome"/>
</dbReference>
<dbReference type="HOGENOM" id="CLU_2646623_0_0_4"/>
<proteinExistence type="predicted"/>
<feature type="region of interest" description="Disordered" evidence="1">
    <location>
        <begin position="49"/>
        <end position="76"/>
    </location>
</feature>
<reference evidence="2 3" key="1">
    <citation type="journal article" date="2005" name="Arch. Microbiol.">
        <title>The genome sequence of an anaerobic aromatic-degrading denitrifying bacterium, strain EbN1.</title>
        <authorList>
            <person name="Rabus R."/>
            <person name="Kube M."/>
            <person name="Heider J."/>
            <person name="Beck A."/>
            <person name="Heitmann K."/>
            <person name="Widdel F."/>
            <person name="Reinhardt R."/>
        </authorList>
    </citation>
    <scope>NUCLEOTIDE SEQUENCE [LARGE SCALE GENOMIC DNA]</scope>
    <source>
        <strain evidence="2 3">EbN1</strain>
    </source>
</reference>
<dbReference type="STRING" id="76114.ebA341"/>
<evidence type="ECO:0000256" key="1">
    <source>
        <dbReference type="SAM" id="MobiDB-lite"/>
    </source>
</evidence>
<sequence>MARPRLPPDRDQRIVEEGQNCHRLLRRAIRAHASPYGCLAVCPVKEGMATAQPSQPARLPRSSLWPPEHFSQRDQT</sequence>
<organism evidence="2 3">
    <name type="scientific">Aromatoleum aromaticum (strain DSM 19018 / LMG 30748 / EbN1)</name>
    <name type="common">Azoarcus sp. (strain EbN1)</name>
    <dbReference type="NCBI Taxonomy" id="76114"/>
    <lineage>
        <taxon>Bacteria</taxon>
        <taxon>Pseudomonadati</taxon>
        <taxon>Pseudomonadota</taxon>
        <taxon>Betaproteobacteria</taxon>
        <taxon>Rhodocyclales</taxon>
        <taxon>Rhodocyclaceae</taxon>
        <taxon>Aromatoleum</taxon>
    </lineage>
</organism>
<accession>Q5P8Q9</accession>
<evidence type="ECO:0000313" key="2">
    <source>
        <dbReference type="EMBL" id="CAI06300.1"/>
    </source>
</evidence>
<name>Q5P8Q9_AROAE</name>
<dbReference type="KEGG" id="eba:ebA341"/>
<protein>
    <submittedName>
        <fullName evidence="2">Uncharacterized protein</fullName>
    </submittedName>
</protein>
<dbReference type="EMBL" id="CR555306">
    <property type="protein sequence ID" value="CAI06300.1"/>
    <property type="molecule type" value="Genomic_DNA"/>
</dbReference>
<keyword evidence="3" id="KW-1185">Reference proteome</keyword>